<protein>
    <recommendedName>
        <fullName evidence="2">CRISPR type III-associated protein domain-containing protein</fullName>
    </recommendedName>
</protein>
<evidence type="ECO:0000313" key="4">
    <source>
        <dbReference type="Proteomes" id="UP000247586"/>
    </source>
</evidence>
<dbReference type="InterPro" id="IPR005537">
    <property type="entry name" value="RAMP_III_fam"/>
</dbReference>
<dbReference type="AlphaFoldDB" id="A0A2U9IQY3"/>
<feature type="domain" description="CRISPR type III-associated protein" evidence="2">
    <location>
        <begin position="9"/>
        <end position="298"/>
    </location>
</feature>
<accession>A0A2U9IQY3</accession>
<proteinExistence type="predicted"/>
<organism evidence="3 4">
    <name type="scientific">Metallosphaera hakonensis JCM 8857 = DSM 7519</name>
    <dbReference type="NCBI Taxonomy" id="1293036"/>
    <lineage>
        <taxon>Archaea</taxon>
        <taxon>Thermoproteota</taxon>
        <taxon>Thermoprotei</taxon>
        <taxon>Sulfolobales</taxon>
        <taxon>Sulfolobaceae</taxon>
        <taxon>Metallosphaera</taxon>
    </lineage>
</organism>
<dbReference type="GO" id="GO:0051607">
    <property type="term" value="P:defense response to virus"/>
    <property type="evidence" value="ECO:0007669"/>
    <property type="project" value="UniProtKB-KW"/>
</dbReference>
<sequence>MKVLPVVVETKSVTRIGSTGVYFDYSAADIMTYKIPLQVDNNQLYYIPAIPATSFKGVLRSTYERFLRKRMAPNAPLVNEAEIRKALSSAPSRDNDLMKDLMKDLCKEINLFHDAGLLTEKCEIKEEGNYNEEKLVKYLDLYFEVTGRNASESCYVTSDLDQCVNMSLIEDERKRREKSLWNKITRRENICKVCNLLGTSGVRGYVKFTDLVAVDPFPILLERETHVAINRVTGTSEKSKLFTEEIIPAGVKFLGFILILDDTKLEQITEALNDMKEKARFGEIWIGGRGTSGYGSFELHFNEEVKFSEYSLLQGRSLSLLPREPGAPVADYGILGKIFPSSLLSSLLQGDSQVKYIVVDQEGKTHEAKTTEELDRIISDLKARNLKYEVKAEGVVNL</sequence>
<dbReference type="GeneID" id="36833796"/>
<name>A0A2U9IQY3_9CREN</name>
<dbReference type="InterPro" id="IPR052216">
    <property type="entry name" value="CRISPR_Csm3_endoribonuclease"/>
</dbReference>
<dbReference type="PANTHER" id="PTHR35579:SF6">
    <property type="entry name" value="DUF324 DOMAIN-CONTAINING PROTEIN"/>
    <property type="match status" value="1"/>
</dbReference>
<evidence type="ECO:0000259" key="2">
    <source>
        <dbReference type="Pfam" id="PF03787"/>
    </source>
</evidence>
<dbReference type="EMBL" id="CP029287">
    <property type="protein sequence ID" value="AWR98458.1"/>
    <property type="molecule type" value="Genomic_DNA"/>
</dbReference>
<reference evidence="4" key="3">
    <citation type="submission" date="2020-03" db="EMBL/GenBank/DDBJ databases">
        <title>Sequencing and Assembly of Multiple Reported Metal-Biooxidizing Members of the Extremely Thermoacidophilic Archaeal Family Sulfolobaceae.</title>
        <authorList>
            <person name="Counts J.A."/>
            <person name="Kelly R.M."/>
        </authorList>
    </citation>
    <scope>NUCLEOTIDE SEQUENCE [LARGE SCALE GENOMIC DNA]</scope>
    <source>
        <strain evidence="4">HO1-1</strain>
    </source>
</reference>
<evidence type="ECO:0000313" key="3">
    <source>
        <dbReference type="EMBL" id="AWR98458.1"/>
    </source>
</evidence>
<dbReference type="Proteomes" id="UP000247586">
    <property type="component" value="Chromosome"/>
</dbReference>
<dbReference type="RefSeq" id="WP_110368684.1">
    <property type="nucleotide sequence ID" value="NZ_CP029287.2"/>
</dbReference>
<evidence type="ECO:0000256" key="1">
    <source>
        <dbReference type="ARBA" id="ARBA00023118"/>
    </source>
</evidence>
<dbReference type="OrthoDB" id="44191at2157"/>
<dbReference type="Pfam" id="PF03787">
    <property type="entry name" value="RAMPs"/>
    <property type="match status" value="1"/>
</dbReference>
<keyword evidence="4" id="KW-1185">Reference proteome</keyword>
<dbReference type="PANTHER" id="PTHR35579">
    <property type="entry name" value="CRISPR SYSTEM CMS ENDORIBONUCLEASE CSM3"/>
    <property type="match status" value="1"/>
</dbReference>
<reference evidence="3 4" key="1">
    <citation type="submission" date="2018-05" db="EMBL/GenBank/DDBJ databases">
        <title>Complete Genome Sequences of Extremely Thermoacidophilic, Metal-Mobilizing Type-Strain Members of the Archaeal Family Sulfolobaceae: Acidianus brierleyi DSM-1651T, Acidianus sulfidivorans DSM-18786T, Metallosphaera hakonensis DSM-7519T, and Metallosphaera prunae DSM-10039T.</title>
        <authorList>
            <person name="Counts J.A."/>
            <person name="Kelly R.M."/>
        </authorList>
    </citation>
    <scope>NUCLEOTIDE SEQUENCE [LARGE SCALE GENOMIC DNA]</scope>
    <source>
        <strain evidence="3 4">HO1-1</strain>
    </source>
</reference>
<dbReference type="STRING" id="1293036.GCA_001315825_01734"/>
<dbReference type="KEGG" id="mhk:DFR87_00600"/>
<keyword evidence="1" id="KW-0051">Antiviral defense</keyword>
<gene>
    <name evidence="3" type="ORF">DFR87_00600</name>
</gene>
<reference evidence="4" key="2">
    <citation type="submission" date="2020-03" db="EMBL/GenBank/DDBJ databases">
        <title>Complete Genome Sequences of Extremely Thermoacidophilic, Metal-Mobilizing Type-Strain Members of the Archaeal Family Sulfolobaceae: Acidianus brierleyi DSM-1651T, Acidianus sulfidivorans DSM-18786T, Metallosphaera hakonensis DSM-7519T, and Metallosphaera prunae DSM-10039T.</title>
        <authorList>
            <person name="Counts J.A."/>
            <person name="Kelly R.M."/>
        </authorList>
    </citation>
    <scope>NUCLEOTIDE SEQUENCE [LARGE SCALE GENOMIC DNA]</scope>
    <source>
        <strain evidence="4">HO1-1</strain>
    </source>
</reference>